<dbReference type="Proteomes" id="UP000193207">
    <property type="component" value="Unassembled WGS sequence"/>
</dbReference>
<feature type="chain" id="PRO_5012010387" evidence="1">
    <location>
        <begin position="22"/>
        <end position="145"/>
    </location>
</feature>
<sequence length="145" mass="15504">MMTYPMLATLCLAICASAAQAQDGPGQKFMSNWDLDGDGAVTLSEARAMRENIFAAFDSDEDGNLSSDDYDMFDAARANDMASVTPEGRAPMRRVAGGLKREVTDLDHDGTVTLSEFLDSTAAWHEAIDTNGDGVVTPQDFGQGN</sequence>
<dbReference type="Pfam" id="PF13202">
    <property type="entry name" value="EF-hand_5"/>
    <property type="match status" value="2"/>
</dbReference>
<protein>
    <submittedName>
        <fullName evidence="3">Transaldolase/EF-hand domain-containing protein</fullName>
    </submittedName>
</protein>
<dbReference type="InterPro" id="IPR011992">
    <property type="entry name" value="EF-hand-dom_pair"/>
</dbReference>
<evidence type="ECO:0000313" key="3">
    <source>
        <dbReference type="EMBL" id="SLN51873.1"/>
    </source>
</evidence>
<dbReference type="SUPFAM" id="SSF47473">
    <property type="entry name" value="EF-hand"/>
    <property type="match status" value="1"/>
</dbReference>
<dbReference type="PROSITE" id="PS00018">
    <property type="entry name" value="EF_HAND_1"/>
    <property type="match status" value="2"/>
</dbReference>
<dbReference type="InterPro" id="IPR018247">
    <property type="entry name" value="EF_Hand_1_Ca_BS"/>
</dbReference>
<dbReference type="InterPro" id="IPR002048">
    <property type="entry name" value="EF_hand_dom"/>
</dbReference>
<proteinExistence type="predicted"/>
<evidence type="ECO:0000256" key="1">
    <source>
        <dbReference type="SAM" id="SignalP"/>
    </source>
</evidence>
<dbReference type="PROSITE" id="PS50222">
    <property type="entry name" value="EF_HAND_2"/>
    <property type="match status" value="1"/>
</dbReference>
<dbReference type="EMBL" id="FWFU01000003">
    <property type="protein sequence ID" value="SLN51873.1"/>
    <property type="molecule type" value="Genomic_DNA"/>
</dbReference>
<reference evidence="3 4" key="1">
    <citation type="submission" date="2017-03" db="EMBL/GenBank/DDBJ databases">
        <authorList>
            <person name="Afonso C.L."/>
            <person name="Miller P.J."/>
            <person name="Scott M.A."/>
            <person name="Spackman E."/>
            <person name="Goraichik I."/>
            <person name="Dimitrov K.M."/>
            <person name="Suarez D.L."/>
            <person name="Swayne D.E."/>
        </authorList>
    </citation>
    <scope>NUCLEOTIDE SEQUENCE [LARGE SCALE GENOMIC DNA]</scope>
    <source>
        <strain evidence="3 4">CECT 8110</strain>
    </source>
</reference>
<dbReference type="AlphaFoldDB" id="A0A1X6ZKB5"/>
<feature type="domain" description="EF-hand" evidence="2">
    <location>
        <begin position="45"/>
        <end position="80"/>
    </location>
</feature>
<name>A0A1X6ZKB5_9RHOB</name>
<gene>
    <name evidence="3" type="ORF">ROH8110_02864</name>
</gene>
<feature type="signal peptide" evidence="1">
    <location>
        <begin position="1"/>
        <end position="21"/>
    </location>
</feature>
<dbReference type="Gene3D" id="1.10.238.10">
    <property type="entry name" value="EF-hand"/>
    <property type="match status" value="2"/>
</dbReference>
<accession>A0A1X6ZKB5</accession>
<dbReference type="GO" id="GO:0005509">
    <property type="term" value="F:calcium ion binding"/>
    <property type="evidence" value="ECO:0007669"/>
    <property type="project" value="InterPro"/>
</dbReference>
<evidence type="ECO:0000313" key="4">
    <source>
        <dbReference type="Proteomes" id="UP000193207"/>
    </source>
</evidence>
<keyword evidence="4" id="KW-1185">Reference proteome</keyword>
<keyword evidence="1" id="KW-0732">Signal</keyword>
<organism evidence="3 4">
    <name type="scientific">Roseovarius halotolerans</name>
    <dbReference type="NCBI Taxonomy" id="505353"/>
    <lineage>
        <taxon>Bacteria</taxon>
        <taxon>Pseudomonadati</taxon>
        <taxon>Pseudomonadota</taxon>
        <taxon>Alphaproteobacteria</taxon>
        <taxon>Rhodobacterales</taxon>
        <taxon>Roseobacteraceae</taxon>
        <taxon>Roseovarius</taxon>
    </lineage>
</organism>
<evidence type="ECO:0000259" key="2">
    <source>
        <dbReference type="PROSITE" id="PS50222"/>
    </source>
</evidence>
<dbReference type="OrthoDB" id="7631435at2"/>